<dbReference type="RefSeq" id="WP_290254304.1">
    <property type="nucleotide sequence ID" value="NZ_JAUGQQ010000003.1"/>
</dbReference>
<reference evidence="3 4" key="1">
    <citation type="submission" date="2023-06" db="EMBL/GenBank/DDBJ databases">
        <authorList>
            <person name="Ye Y.-Q."/>
            <person name="Du Z.-J."/>
        </authorList>
    </citation>
    <scope>NUCLEOTIDE SEQUENCE [LARGE SCALE GENOMIC DNA]</scope>
    <source>
        <strain evidence="3 4">SDUM287046</strain>
    </source>
</reference>
<dbReference type="Gene3D" id="2.40.70.10">
    <property type="entry name" value="Acid Proteases"/>
    <property type="match status" value="2"/>
</dbReference>
<dbReference type="SUPFAM" id="SSF50630">
    <property type="entry name" value="Acid proteases"/>
    <property type="match status" value="2"/>
</dbReference>
<evidence type="ECO:0000259" key="2">
    <source>
        <dbReference type="PROSITE" id="PS50175"/>
    </source>
</evidence>
<organism evidence="3 4">
    <name type="scientific">Aequorivita aurantiaca</name>
    <dbReference type="NCBI Taxonomy" id="3053356"/>
    <lineage>
        <taxon>Bacteria</taxon>
        <taxon>Pseudomonadati</taxon>
        <taxon>Bacteroidota</taxon>
        <taxon>Flavobacteriia</taxon>
        <taxon>Flavobacteriales</taxon>
        <taxon>Flavobacteriaceae</taxon>
        <taxon>Aequorivita</taxon>
    </lineage>
</organism>
<keyword evidence="1 3" id="KW-0378">Hydrolase</keyword>
<dbReference type="PROSITE" id="PS50175">
    <property type="entry name" value="ASP_PROT_RETROV"/>
    <property type="match status" value="1"/>
</dbReference>
<dbReference type="InterPro" id="IPR001995">
    <property type="entry name" value="Peptidase_A2_cat"/>
</dbReference>
<feature type="domain" description="Peptidase A2" evidence="2">
    <location>
        <begin position="320"/>
        <end position="361"/>
    </location>
</feature>
<dbReference type="PROSITE" id="PS51257">
    <property type="entry name" value="PROKAR_LIPOPROTEIN"/>
    <property type="match status" value="1"/>
</dbReference>
<dbReference type="EMBL" id="JAUGQQ010000003">
    <property type="protein sequence ID" value="MDN3724212.1"/>
    <property type="molecule type" value="Genomic_DNA"/>
</dbReference>
<dbReference type="Pfam" id="PF13650">
    <property type="entry name" value="Asp_protease_2"/>
    <property type="match status" value="1"/>
</dbReference>
<keyword evidence="4" id="KW-1185">Reference proteome</keyword>
<evidence type="ECO:0000313" key="4">
    <source>
        <dbReference type="Proteomes" id="UP001244787"/>
    </source>
</evidence>
<evidence type="ECO:0000256" key="1">
    <source>
        <dbReference type="ARBA" id="ARBA00022801"/>
    </source>
</evidence>
<comment type="caution">
    <text evidence="3">The sequence shown here is derived from an EMBL/GenBank/DDBJ whole genome shotgun (WGS) entry which is preliminary data.</text>
</comment>
<accession>A0ABT8DH70</accession>
<dbReference type="GO" id="GO:0016787">
    <property type="term" value="F:hydrolase activity"/>
    <property type="evidence" value="ECO:0007669"/>
    <property type="project" value="UniProtKB-KW"/>
</dbReference>
<dbReference type="InterPro" id="IPR021109">
    <property type="entry name" value="Peptidase_aspartic_dom_sf"/>
</dbReference>
<dbReference type="Proteomes" id="UP001244787">
    <property type="component" value="Unassembled WGS sequence"/>
</dbReference>
<proteinExistence type="predicted"/>
<sequence length="427" mass="47936">MKHRTLYFWMIFLIAACGNLQHPRTTSGHFTRLNYLFTTHQYFKLTDEFEESKPKLSEAERLIISAKLNSVFNKKETSNAAIEELFETHKNQLADSTKIQLLEIEMNNSVLLYDYKKALEISEKILAFSNVLDEEERTDIENNRKIFNILENVPKQTISINETSLQITKDIAGLSRIPVKLGLSTQSAVFDTGANFSVITDSLALKSGLKTLLGTFKVTAITGNKVDSKIAVAETLKLGSTTLKNVIFLVFPEASLSFPEANYAIEIIIGFPVIEALTEISIVKDSIFYIPKMQSENPTKNMALNFLTPVVEVMKNGKSLPFTFDTGASDTMLYYTYFKENNTEILNSTTLDSSKIGGAGGTKIFRNYKIPFSGNISGKNFTLQNTSVLFEEHLNDKTGVYGNLGKDVVKQFDTLTLNFEKMFLKLN</sequence>
<gene>
    <name evidence="3" type="ORF">QRD02_07445</name>
</gene>
<protein>
    <submittedName>
        <fullName evidence="3">Pepsin/retropepsin-like aspartic protease family protein</fullName>
        <ecNumber evidence="3">3.4.23.-</ecNumber>
    </submittedName>
</protein>
<evidence type="ECO:0000313" key="3">
    <source>
        <dbReference type="EMBL" id="MDN3724212.1"/>
    </source>
</evidence>
<name>A0ABT8DH70_9FLAO</name>
<dbReference type="EC" id="3.4.23.-" evidence="3"/>